<comment type="cofactor">
    <cofactor evidence="1">
        <name>pyridoxal 5'-phosphate</name>
        <dbReference type="ChEBI" id="CHEBI:597326"/>
    </cofactor>
</comment>
<dbReference type="PANTHER" id="PTHR43713">
    <property type="entry name" value="GLUTAMATE-1-SEMIALDEHYDE 2,1-AMINOMUTASE"/>
    <property type="match status" value="1"/>
</dbReference>
<dbReference type="InterPro" id="IPR049704">
    <property type="entry name" value="Aminotrans_3_PPA_site"/>
</dbReference>
<dbReference type="InterPro" id="IPR015422">
    <property type="entry name" value="PyrdxlP-dep_Trfase_small"/>
</dbReference>
<name>A0A9X3S119_9ACTN</name>
<comment type="caution">
    <text evidence="4">The sequence shown here is derived from an EMBL/GenBank/DDBJ whole genome shotgun (WGS) entry which is preliminary data.</text>
</comment>
<dbReference type="Proteomes" id="UP001149140">
    <property type="component" value="Unassembled WGS sequence"/>
</dbReference>
<comment type="similarity">
    <text evidence="3">Belongs to the class-III pyridoxal-phosphate-dependent aminotransferase family.</text>
</comment>
<dbReference type="Gene3D" id="3.90.1150.10">
    <property type="entry name" value="Aspartate Aminotransferase, domain 1"/>
    <property type="match status" value="1"/>
</dbReference>
<keyword evidence="4" id="KW-0808">Transferase</keyword>
<keyword evidence="4" id="KW-0032">Aminotransferase</keyword>
<dbReference type="Pfam" id="PF00202">
    <property type="entry name" value="Aminotran_3"/>
    <property type="match status" value="1"/>
</dbReference>
<evidence type="ECO:0000313" key="4">
    <source>
        <dbReference type="EMBL" id="MDA0162825.1"/>
    </source>
</evidence>
<dbReference type="SUPFAM" id="SSF53383">
    <property type="entry name" value="PLP-dependent transferases"/>
    <property type="match status" value="1"/>
</dbReference>
<evidence type="ECO:0000256" key="2">
    <source>
        <dbReference type="ARBA" id="ARBA00022898"/>
    </source>
</evidence>
<evidence type="ECO:0000313" key="5">
    <source>
        <dbReference type="Proteomes" id="UP001149140"/>
    </source>
</evidence>
<evidence type="ECO:0000256" key="1">
    <source>
        <dbReference type="ARBA" id="ARBA00001933"/>
    </source>
</evidence>
<accession>A0A9X3S119</accession>
<dbReference type="PROSITE" id="PS00600">
    <property type="entry name" value="AA_TRANSFER_CLASS_3"/>
    <property type="match status" value="1"/>
</dbReference>
<sequence>MSAALPALQHIDRDRVNALMERERARLLERTAKSGEYYERAKAVMPGGVPSQFQKNDPWPTYLTHGRGSQVWDVDGNQYTDFHNGFGVMCVGHANPTIAAAVKARMDEGTHFAAPTEGSIIVAEELRRRWGLPHWRFTNSGTESTMDAIHLARGHTGRDIIVKIEGTYHGHHDAVMISVKPSPETMGDRSHPNPVPYGLGFAPGTAENTRVVPFNDAEALAGALDERVAGVIMEPAMMNINIVPPVAGYLDKVRELCSANGTVMIYDEVKTGAAVAAGGMTELFGVTPDVVCLAKAMCGGLPGGAIGMTDELAALIEAGQVKQQGTFNGNPLTMAAAQATLLDVLTADAYKQLHAANEKLMAGCDRVIAEYGLPAHTVGLGSKGCVVMSETPVREYRDYLTVIHHDLTDLAWLYHMNNGIFMTPGQDEEWTLSVLHTDADLQRYVDVFETFAREVTNR</sequence>
<keyword evidence="2 3" id="KW-0663">Pyridoxal phosphate</keyword>
<evidence type="ECO:0000256" key="3">
    <source>
        <dbReference type="RuleBase" id="RU003560"/>
    </source>
</evidence>
<gene>
    <name evidence="4" type="ORF">OM076_21305</name>
</gene>
<organism evidence="4 5">
    <name type="scientific">Solirubrobacter ginsenosidimutans</name>
    <dbReference type="NCBI Taxonomy" id="490573"/>
    <lineage>
        <taxon>Bacteria</taxon>
        <taxon>Bacillati</taxon>
        <taxon>Actinomycetota</taxon>
        <taxon>Thermoleophilia</taxon>
        <taxon>Solirubrobacterales</taxon>
        <taxon>Solirubrobacteraceae</taxon>
        <taxon>Solirubrobacter</taxon>
    </lineage>
</organism>
<dbReference type="GO" id="GO:0008483">
    <property type="term" value="F:transaminase activity"/>
    <property type="evidence" value="ECO:0007669"/>
    <property type="project" value="UniProtKB-KW"/>
</dbReference>
<dbReference type="InterPro" id="IPR005814">
    <property type="entry name" value="Aminotrans_3"/>
</dbReference>
<dbReference type="InterPro" id="IPR015424">
    <property type="entry name" value="PyrdxlP-dep_Trfase"/>
</dbReference>
<keyword evidence="5" id="KW-1185">Reference proteome</keyword>
<dbReference type="GO" id="GO:0030170">
    <property type="term" value="F:pyridoxal phosphate binding"/>
    <property type="evidence" value="ECO:0007669"/>
    <property type="project" value="InterPro"/>
</dbReference>
<dbReference type="InterPro" id="IPR015421">
    <property type="entry name" value="PyrdxlP-dep_Trfase_major"/>
</dbReference>
<reference evidence="4" key="1">
    <citation type="submission" date="2022-10" db="EMBL/GenBank/DDBJ databases">
        <title>The WGS of Solirubrobacter ginsenosidimutans DSM 21036.</title>
        <authorList>
            <person name="Jiang Z."/>
        </authorList>
    </citation>
    <scope>NUCLEOTIDE SEQUENCE</scope>
    <source>
        <strain evidence="4">DSM 21036</strain>
    </source>
</reference>
<dbReference type="EMBL" id="JAPDOD010000021">
    <property type="protein sequence ID" value="MDA0162825.1"/>
    <property type="molecule type" value="Genomic_DNA"/>
</dbReference>
<proteinExistence type="inferred from homology"/>
<dbReference type="PANTHER" id="PTHR43713:SF3">
    <property type="entry name" value="GLUTAMATE-1-SEMIALDEHYDE 2,1-AMINOMUTASE 1, CHLOROPLASTIC-RELATED"/>
    <property type="match status" value="1"/>
</dbReference>
<dbReference type="RefSeq" id="WP_270042064.1">
    <property type="nucleotide sequence ID" value="NZ_JAPDOD010000021.1"/>
</dbReference>
<protein>
    <submittedName>
        <fullName evidence="4">Aspartate aminotransferase family protein</fullName>
    </submittedName>
</protein>
<dbReference type="Gene3D" id="3.40.640.10">
    <property type="entry name" value="Type I PLP-dependent aspartate aminotransferase-like (Major domain)"/>
    <property type="match status" value="1"/>
</dbReference>
<dbReference type="AlphaFoldDB" id="A0A9X3S119"/>
<dbReference type="CDD" id="cd00610">
    <property type="entry name" value="OAT_like"/>
    <property type="match status" value="1"/>
</dbReference>